<feature type="domain" description="DUF4873" evidence="1">
    <location>
        <begin position="496"/>
        <end position="584"/>
    </location>
</feature>
<protein>
    <submittedName>
        <fullName evidence="2">DUF4873 domain-containing protein</fullName>
    </submittedName>
</protein>
<gene>
    <name evidence="2" type="ORF">NOF53_26795</name>
</gene>
<dbReference type="Proteomes" id="UP001524501">
    <property type="component" value="Unassembled WGS sequence"/>
</dbReference>
<organism evidence="2 3">
    <name type="scientific">Rhodococcus tibetensis</name>
    <dbReference type="NCBI Taxonomy" id="2965064"/>
    <lineage>
        <taxon>Bacteria</taxon>
        <taxon>Bacillati</taxon>
        <taxon>Actinomycetota</taxon>
        <taxon>Actinomycetes</taxon>
        <taxon>Mycobacteriales</taxon>
        <taxon>Nocardiaceae</taxon>
        <taxon>Rhodococcus</taxon>
    </lineage>
</organism>
<dbReference type="PANTHER" id="PTHR42877">
    <property type="entry name" value="L-ORNITHINE N(5)-MONOOXYGENASE-RELATED"/>
    <property type="match status" value="1"/>
</dbReference>
<dbReference type="InterPro" id="IPR036188">
    <property type="entry name" value="FAD/NAD-bd_sf"/>
</dbReference>
<dbReference type="RefSeq" id="WP_255974604.1">
    <property type="nucleotide sequence ID" value="NZ_JANFQF010000037.1"/>
</dbReference>
<proteinExistence type="predicted"/>
<sequence length="607" mass="67224">MTTGITEPDILVVGTGFAGLCMAIKLKEAGEENFVILEKADRVGGTWRENTYPGCGCDVMSLMYSFSFAPNRKWTRMYARQPEILDYIERVVCDCDLTPHIRFGAEVISYEFDETTDRWRVETRSGSVHHPRIVVAGPGPLHKPSIPAFPGRESFSGPAFHSAEWDHSVNLAGKRVAVIGTGASAVQFVPEIAKTTAHVDVFQRTPHWILPKLDRPITAGEKAVFKAVPGVQKAYRGAIYWSHESLIPGFLHPRLMTVLESAARGLLRRQVHDPALRASLTPDYTIGCKRILVSSNFYPALQREDVDLVTSGISEITECGIRTQDGRMHEADVIVYGTGFAVGDRFENEHIVGRRGLTIQRAWRDGMEAYLGVAVAGFPNFFLMMGPNSGGGNQSIVFVIEAQAHYITRCLALMKRRDATRIEVRAGAQREFNRVLHRKLEGSVWNSGGCDSWYLDSTGHNRAAWPGSSASYWRRMRTPDDRHFELSSLTEREDDTEYRGPGVLTSGDLTVAVEVFLNGHIEPLDGLYHWYGRVVGDGVDAAKHRNRTPLFLTIGDGPEVPAALTECDPWGHYRIAGVGTPPFPLAPVEVEVPFSRAKLASAEKSCS</sequence>
<dbReference type="Pfam" id="PF16170">
    <property type="entry name" value="DUF4873"/>
    <property type="match status" value="1"/>
</dbReference>
<keyword evidence="3" id="KW-1185">Reference proteome</keyword>
<dbReference type="SUPFAM" id="SSF51905">
    <property type="entry name" value="FAD/NAD(P)-binding domain"/>
    <property type="match status" value="1"/>
</dbReference>
<evidence type="ECO:0000259" key="1">
    <source>
        <dbReference type="Pfam" id="PF16170"/>
    </source>
</evidence>
<comment type="caution">
    <text evidence="2">The sequence shown here is derived from an EMBL/GenBank/DDBJ whole genome shotgun (WGS) entry which is preliminary data.</text>
</comment>
<dbReference type="PRINTS" id="PR00411">
    <property type="entry name" value="PNDRDTASEI"/>
</dbReference>
<evidence type="ECO:0000313" key="3">
    <source>
        <dbReference type="Proteomes" id="UP001524501"/>
    </source>
</evidence>
<dbReference type="Pfam" id="PF13738">
    <property type="entry name" value="Pyr_redox_3"/>
    <property type="match status" value="1"/>
</dbReference>
<dbReference type="InterPro" id="IPR032371">
    <property type="entry name" value="DUF4873"/>
</dbReference>
<dbReference type="EMBL" id="JANFQF010000037">
    <property type="protein sequence ID" value="MCQ4122716.1"/>
    <property type="molecule type" value="Genomic_DNA"/>
</dbReference>
<reference evidence="2 3" key="1">
    <citation type="submission" date="2022-07" db="EMBL/GenBank/DDBJ databases">
        <title>Degradation activity of malathion, p-nitrophenol and potential low-temperature adaptation strategy of Rhodococcus sp. FXJ9.536.</title>
        <authorList>
            <person name="Huang J."/>
            <person name="Huang Y."/>
        </authorList>
    </citation>
    <scope>NUCLEOTIDE SEQUENCE [LARGE SCALE GENOMIC DNA]</scope>
    <source>
        <strain evidence="2 3">FXJ9.536</strain>
    </source>
</reference>
<dbReference type="PANTHER" id="PTHR42877:SF4">
    <property type="entry name" value="FAD_NAD(P)-BINDING DOMAIN-CONTAINING PROTEIN-RELATED"/>
    <property type="match status" value="1"/>
</dbReference>
<accession>A0ABT1QKA7</accession>
<name>A0ABT1QKA7_9NOCA</name>
<evidence type="ECO:0000313" key="2">
    <source>
        <dbReference type="EMBL" id="MCQ4122716.1"/>
    </source>
</evidence>
<dbReference type="InterPro" id="IPR051209">
    <property type="entry name" value="FAD-bind_Monooxygenase_sf"/>
</dbReference>
<dbReference type="Gene3D" id="3.50.50.60">
    <property type="entry name" value="FAD/NAD(P)-binding domain"/>
    <property type="match status" value="3"/>
</dbReference>